<evidence type="ECO:0000313" key="2">
    <source>
        <dbReference type="EMBL" id="KAA6303955.1"/>
    </source>
</evidence>
<reference evidence="2" key="1">
    <citation type="submission" date="2019-03" db="EMBL/GenBank/DDBJ databases">
        <title>Single cell metagenomics reveals metabolic interactions within the superorganism composed of flagellate Streblomastix strix and complex community of Bacteroidetes bacteria on its surface.</title>
        <authorList>
            <person name="Treitli S.C."/>
            <person name="Kolisko M."/>
            <person name="Husnik F."/>
            <person name="Keeling P."/>
            <person name="Hampl V."/>
        </authorList>
    </citation>
    <scope>NUCLEOTIDE SEQUENCE</scope>
    <source>
        <strain evidence="2">STM</strain>
    </source>
</reference>
<feature type="region of interest" description="Disordered" evidence="1">
    <location>
        <begin position="28"/>
        <end position="71"/>
    </location>
</feature>
<gene>
    <name evidence="2" type="ORF">EZS27_044402</name>
</gene>
<feature type="compositionally biased region" description="Basic residues" evidence="1">
    <location>
        <begin position="45"/>
        <end position="56"/>
    </location>
</feature>
<sequence length="85" mass="9666">QQESKHFQNQSSVLENVGSVLGGLFDIQPSETDYDPDEAELLQQHRPKKKKKRGFHSSKILDSPGLDSAHNPHLFSYFQGFNLQL</sequence>
<organism evidence="2">
    <name type="scientific">termite gut metagenome</name>
    <dbReference type="NCBI Taxonomy" id="433724"/>
    <lineage>
        <taxon>unclassified sequences</taxon>
        <taxon>metagenomes</taxon>
        <taxon>organismal metagenomes</taxon>
    </lineage>
</organism>
<protein>
    <submittedName>
        <fullName evidence="2">Uncharacterized protein</fullName>
    </submittedName>
</protein>
<proteinExistence type="predicted"/>
<accession>A0A5J4P3Z0</accession>
<dbReference type="EMBL" id="SNRY01011914">
    <property type="protein sequence ID" value="KAA6303955.1"/>
    <property type="molecule type" value="Genomic_DNA"/>
</dbReference>
<evidence type="ECO:0000256" key="1">
    <source>
        <dbReference type="SAM" id="MobiDB-lite"/>
    </source>
</evidence>
<name>A0A5J4P3Z0_9ZZZZ</name>
<dbReference type="AlphaFoldDB" id="A0A5J4P3Z0"/>
<comment type="caution">
    <text evidence="2">The sequence shown here is derived from an EMBL/GenBank/DDBJ whole genome shotgun (WGS) entry which is preliminary data.</text>
</comment>
<feature type="non-terminal residue" evidence="2">
    <location>
        <position position="1"/>
    </location>
</feature>